<dbReference type="PROSITE" id="PS50405">
    <property type="entry name" value="GST_CTER"/>
    <property type="match status" value="1"/>
</dbReference>
<dbReference type="CDD" id="cd03048">
    <property type="entry name" value="GST_N_Ure2p_like"/>
    <property type="match status" value="1"/>
</dbReference>
<dbReference type="EMBL" id="JAPDFR010000001">
    <property type="protein sequence ID" value="KAK0391244.1"/>
    <property type="molecule type" value="Genomic_DNA"/>
</dbReference>
<reference evidence="4" key="1">
    <citation type="submission" date="2022-10" db="EMBL/GenBank/DDBJ databases">
        <title>Determination and structural analysis of whole genome sequence of Sarocladium strictum F4-1.</title>
        <authorList>
            <person name="Hu L."/>
            <person name="Jiang Y."/>
        </authorList>
    </citation>
    <scope>NUCLEOTIDE SEQUENCE</scope>
    <source>
        <strain evidence="4">F4-1</strain>
    </source>
</reference>
<dbReference type="Gene3D" id="1.20.1050.130">
    <property type="match status" value="1"/>
</dbReference>
<dbReference type="AlphaFoldDB" id="A0AA39GQD7"/>
<dbReference type="SFLD" id="SFLDG00358">
    <property type="entry name" value="Main_(cytGST)"/>
    <property type="match status" value="1"/>
</dbReference>
<dbReference type="InterPro" id="IPR036282">
    <property type="entry name" value="Glutathione-S-Trfase_C_sf"/>
</dbReference>
<name>A0AA39GQD7_SARSR</name>
<organism evidence="4 5">
    <name type="scientific">Sarocladium strictum</name>
    <name type="common">Black bundle disease fungus</name>
    <name type="synonym">Acremonium strictum</name>
    <dbReference type="NCBI Taxonomy" id="5046"/>
    <lineage>
        <taxon>Eukaryota</taxon>
        <taxon>Fungi</taxon>
        <taxon>Dikarya</taxon>
        <taxon>Ascomycota</taxon>
        <taxon>Pezizomycotina</taxon>
        <taxon>Sordariomycetes</taxon>
        <taxon>Hypocreomycetidae</taxon>
        <taxon>Hypocreales</taxon>
        <taxon>Sarocladiaceae</taxon>
        <taxon>Sarocladium</taxon>
    </lineage>
</organism>
<dbReference type="PANTHER" id="PTHR44051">
    <property type="entry name" value="GLUTATHIONE S-TRANSFERASE-RELATED"/>
    <property type="match status" value="1"/>
</dbReference>
<comment type="caution">
    <text evidence="4">The sequence shown here is derived from an EMBL/GenBank/DDBJ whole genome shotgun (WGS) entry which is preliminary data.</text>
</comment>
<proteinExistence type="inferred from homology"/>
<protein>
    <recommendedName>
        <fullName evidence="6">Glutathione S-transferase</fullName>
    </recommendedName>
</protein>
<dbReference type="Pfam" id="PF13417">
    <property type="entry name" value="GST_N_3"/>
    <property type="match status" value="1"/>
</dbReference>
<dbReference type="InterPro" id="IPR010987">
    <property type="entry name" value="Glutathione-S-Trfase_C-like"/>
</dbReference>
<dbReference type="InterPro" id="IPR040079">
    <property type="entry name" value="Glutathione_S-Trfase"/>
</dbReference>
<evidence type="ECO:0000313" key="5">
    <source>
        <dbReference type="Proteomes" id="UP001175261"/>
    </source>
</evidence>
<evidence type="ECO:0000259" key="2">
    <source>
        <dbReference type="PROSITE" id="PS50404"/>
    </source>
</evidence>
<evidence type="ECO:0000259" key="3">
    <source>
        <dbReference type="PROSITE" id="PS50405"/>
    </source>
</evidence>
<dbReference type="PROSITE" id="PS50404">
    <property type="entry name" value="GST_NTER"/>
    <property type="match status" value="1"/>
</dbReference>
<sequence length="234" mass="27124">MADIKPITVYNHPSGPNPKKVFIVLEELELPYEKIDISDPKADSFTSTINPNGRLPAIKDPNTDILLWESGAIIEYLIEKYDKEGKLTPAGDKDKWLAKQYLFFQVSGQGPYYGQMVWYNYFDKNNPEAKKRYDDQVERVIMVLNSILKGKKYLVSDTLYGKPLSPWRAELLLTSCHRTYADLSFVPWTLAISGFKDIMESWEVEKKYPDYLAWHARLLERPSVRKVYGLDKSE</sequence>
<comment type="similarity">
    <text evidence="1">Belongs to the GST superfamily.</text>
</comment>
<dbReference type="SFLD" id="SFLDS00019">
    <property type="entry name" value="Glutathione_Transferase_(cytos"/>
    <property type="match status" value="1"/>
</dbReference>
<feature type="domain" description="GST N-terminal" evidence="2">
    <location>
        <begin position="5"/>
        <end position="85"/>
    </location>
</feature>
<keyword evidence="5" id="KW-1185">Reference proteome</keyword>
<accession>A0AA39GQD7</accession>
<dbReference type="PANTHER" id="PTHR44051:SF3">
    <property type="entry name" value="TRANSCRIPTIONAL REGULATOR URE2"/>
    <property type="match status" value="1"/>
</dbReference>
<dbReference type="Proteomes" id="UP001175261">
    <property type="component" value="Unassembled WGS sequence"/>
</dbReference>
<evidence type="ECO:0008006" key="6">
    <source>
        <dbReference type="Google" id="ProtNLM"/>
    </source>
</evidence>
<dbReference type="SUPFAM" id="SSF47616">
    <property type="entry name" value="GST C-terminal domain-like"/>
    <property type="match status" value="1"/>
</dbReference>
<evidence type="ECO:0000256" key="1">
    <source>
        <dbReference type="ARBA" id="ARBA00007409"/>
    </source>
</evidence>
<gene>
    <name evidence="4" type="ORF">NLU13_0745</name>
</gene>
<dbReference type="InterPro" id="IPR036249">
    <property type="entry name" value="Thioredoxin-like_sf"/>
</dbReference>
<feature type="domain" description="GST C-terminal" evidence="3">
    <location>
        <begin position="91"/>
        <end position="234"/>
    </location>
</feature>
<evidence type="ECO:0000313" key="4">
    <source>
        <dbReference type="EMBL" id="KAK0391244.1"/>
    </source>
</evidence>
<dbReference type="InterPro" id="IPR004045">
    <property type="entry name" value="Glutathione_S-Trfase_N"/>
</dbReference>
<dbReference type="SUPFAM" id="SSF52833">
    <property type="entry name" value="Thioredoxin-like"/>
    <property type="match status" value="1"/>
</dbReference>